<comment type="similarity">
    <text evidence="7">Belongs to the MurCDEF family.</text>
</comment>
<dbReference type="HAMAP" id="MF_00639">
    <property type="entry name" value="MurD"/>
    <property type="match status" value="1"/>
</dbReference>
<evidence type="ECO:0000313" key="11">
    <source>
        <dbReference type="EMBL" id="MBK3516461.1"/>
    </source>
</evidence>
<dbReference type="Gene3D" id="3.40.1190.10">
    <property type="entry name" value="Mur-like, catalytic domain"/>
    <property type="match status" value="1"/>
</dbReference>
<dbReference type="RefSeq" id="WP_200463690.1">
    <property type="nucleotide sequence ID" value="NZ_JAENRR010000006.1"/>
</dbReference>
<organism evidence="11 12">
    <name type="scientific">Carboxylicivirga marina</name>
    <dbReference type="NCBI Taxonomy" id="2800988"/>
    <lineage>
        <taxon>Bacteria</taxon>
        <taxon>Pseudomonadati</taxon>
        <taxon>Bacteroidota</taxon>
        <taxon>Bacteroidia</taxon>
        <taxon>Marinilabiliales</taxon>
        <taxon>Marinilabiliaceae</taxon>
        <taxon>Carboxylicivirga</taxon>
    </lineage>
</organism>
<keyword evidence="5 7" id="KW-0547">Nucleotide-binding</keyword>
<dbReference type="GO" id="GO:0008764">
    <property type="term" value="F:UDP-N-acetylmuramoylalanine-D-glutamate ligase activity"/>
    <property type="evidence" value="ECO:0007669"/>
    <property type="project" value="UniProtKB-EC"/>
</dbReference>
<accession>A0ABS1HFP3</accession>
<dbReference type="SUPFAM" id="SSF53623">
    <property type="entry name" value="MurD-like peptide ligases, catalytic domain"/>
    <property type="match status" value="1"/>
</dbReference>
<dbReference type="Proteomes" id="UP000605676">
    <property type="component" value="Unassembled WGS sequence"/>
</dbReference>
<dbReference type="EC" id="6.3.2.9" evidence="7 8"/>
<keyword evidence="12" id="KW-1185">Reference proteome</keyword>
<keyword evidence="7 8" id="KW-0132">Cell division</keyword>
<evidence type="ECO:0000256" key="6">
    <source>
        <dbReference type="ARBA" id="ARBA00022840"/>
    </source>
</evidence>
<evidence type="ECO:0000256" key="3">
    <source>
        <dbReference type="ARBA" id="ARBA00022490"/>
    </source>
</evidence>
<name>A0ABS1HFP3_9BACT</name>
<dbReference type="Pfam" id="PF02875">
    <property type="entry name" value="Mur_ligase_C"/>
    <property type="match status" value="1"/>
</dbReference>
<dbReference type="InterPro" id="IPR013221">
    <property type="entry name" value="Mur_ligase_cen"/>
</dbReference>
<feature type="domain" description="Mur ligase C-terminal" evidence="9">
    <location>
        <begin position="309"/>
        <end position="422"/>
    </location>
</feature>
<dbReference type="NCBIfam" id="TIGR01087">
    <property type="entry name" value="murD"/>
    <property type="match status" value="1"/>
</dbReference>
<keyword evidence="3 7" id="KW-0963">Cytoplasm</keyword>
<keyword evidence="4 7" id="KW-0436">Ligase</keyword>
<dbReference type="InterPro" id="IPR036565">
    <property type="entry name" value="Mur-like_cat_sf"/>
</dbReference>
<dbReference type="SUPFAM" id="SSF51984">
    <property type="entry name" value="MurCD N-terminal domain"/>
    <property type="match status" value="1"/>
</dbReference>
<evidence type="ECO:0000256" key="4">
    <source>
        <dbReference type="ARBA" id="ARBA00022598"/>
    </source>
</evidence>
<gene>
    <name evidence="7 11" type="primary">murD</name>
    <name evidence="11" type="ORF">JIV24_03845</name>
</gene>
<dbReference type="PANTHER" id="PTHR43692:SF1">
    <property type="entry name" value="UDP-N-ACETYLMURAMOYLALANINE--D-GLUTAMATE LIGASE"/>
    <property type="match status" value="1"/>
</dbReference>
<dbReference type="EMBL" id="JAENRR010000006">
    <property type="protein sequence ID" value="MBK3516461.1"/>
    <property type="molecule type" value="Genomic_DNA"/>
</dbReference>
<dbReference type="SUPFAM" id="SSF53244">
    <property type="entry name" value="MurD-like peptide ligases, peptide-binding domain"/>
    <property type="match status" value="1"/>
</dbReference>
<evidence type="ECO:0000256" key="5">
    <source>
        <dbReference type="ARBA" id="ARBA00022741"/>
    </source>
</evidence>
<proteinExistence type="inferred from homology"/>
<keyword evidence="7 8" id="KW-0573">Peptidoglycan synthesis</keyword>
<comment type="pathway">
    <text evidence="2 7 8">Cell wall biogenesis; peptidoglycan biosynthesis.</text>
</comment>
<keyword evidence="7 8" id="KW-0131">Cell cycle</keyword>
<dbReference type="Gene3D" id="3.40.50.720">
    <property type="entry name" value="NAD(P)-binding Rossmann-like Domain"/>
    <property type="match status" value="1"/>
</dbReference>
<dbReference type="InterPro" id="IPR036615">
    <property type="entry name" value="Mur_ligase_C_dom_sf"/>
</dbReference>
<keyword evidence="6 7" id="KW-0067">ATP-binding</keyword>
<comment type="subcellular location">
    <subcellularLocation>
        <location evidence="1 7 8">Cytoplasm</location>
    </subcellularLocation>
</comment>
<feature type="binding site" evidence="7">
    <location>
        <begin position="109"/>
        <end position="115"/>
    </location>
    <ligand>
        <name>ATP</name>
        <dbReference type="ChEBI" id="CHEBI:30616"/>
    </ligand>
</feature>
<evidence type="ECO:0000259" key="9">
    <source>
        <dbReference type="Pfam" id="PF02875"/>
    </source>
</evidence>
<evidence type="ECO:0000259" key="10">
    <source>
        <dbReference type="Pfam" id="PF08245"/>
    </source>
</evidence>
<dbReference type="Pfam" id="PF21799">
    <property type="entry name" value="MurD-like_N"/>
    <property type="match status" value="1"/>
</dbReference>
<keyword evidence="7 8" id="KW-0961">Cell wall biogenesis/degradation</keyword>
<protein>
    <recommendedName>
        <fullName evidence="7 8">UDP-N-acetylmuramoylalanine--D-glutamate ligase</fullName>
        <ecNumber evidence="7 8">6.3.2.9</ecNumber>
    </recommendedName>
    <alternativeName>
        <fullName evidence="7">D-glutamic acid-adding enzyme</fullName>
    </alternativeName>
    <alternativeName>
        <fullName evidence="7">UDP-N-acetylmuramoyl-L-alanyl-D-glutamate synthetase</fullName>
    </alternativeName>
</protein>
<comment type="catalytic activity">
    <reaction evidence="7 8">
        <text>UDP-N-acetyl-alpha-D-muramoyl-L-alanine + D-glutamate + ATP = UDP-N-acetyl-alpha-D-muramoyl-L-alanyl-D-glutamate + ADP + phosphate + H(+)</text>
        <dbReference type="Rhea" id="RHEA:16429"/>
        <dbReference type="ChEBI" id="CHEBI:15378"/>
        <dbReference type="ChEBI" id="CHEBI:29986"/>
        <dbReference type="ChEBI" id="CHEBI:30616"/>
        <dbReference type="ChEBI" id="CHEBI:43474"/>
        <dbReference type="ChEBI" id="CHEBI:83898"/>
        <dbReference type="ChEBI" id="CHEBI:83900"/>
        <dbReference type="ChEBI" id="CHEBI:456216"/>
        <dbReference type="EC" id="6.3.2.9"/>
    </reaction>
</comment>
<sequence>MQRLVVLGAGESGVGAALLAKQQGWDVFVSDSGIIKEGFQKELDQANIKWEQGVHTLDLIFNADEVVKSPGIPDAVPLIQQLHSRSIPVISEIEFAGRYTQSKTICITGSNGKTTTTMLIHYLLKHSGVNVEMAGNVGTSLARQIADGKTPEWFVIELSSFQLDGMYQFKADIAVLLNITPDHLDRYEYKMQKYINSKFRIVQNQTEEDVFVYCQDDDLIAGELPKRIFKSELLPFTQNDILKQGAYSTLDELIINYNDETMSIFSQDLSLQGRHNLYNSMAAGIVAKVLKIRKKLIRESLSSFKGVAHRLEKVAAVRGIEFINDSKATNVNATWYALECMTKPVIWIAGGVDKGNEYDELMPLVEKKVKSIICLGVDNEKLLKAFGGKVKSIREVQSMDDAVAIAYNQGKKNEVVLLSPACASFDLFDNYIQRGEQFKESVRNL</sequence>
<evidence type="ECO:0000256" key="1">
    <source>
        <dbReference type="ARBA" id="ARBA00004496"/>
    </source>
</evidence>
<dbReference type="InterPro" id="IPR005762">
    <property type="entry name" value="MurD"/>
</dbReference>
<evidence type="ECO:0000256" key="2">
    <source>
        <dbReference type="ARBA" id="ARBA00004752"/>
    </source>
</evidence>
<reference evidence="11 12" key="1">
    <citation type="submission" date="2021-01" db="EMBL/GenBank/DDBJ databases">
        <title>Carboxyliciviraga sp.nov., isolated from coastal sediments.</title>
        <authorList>
            <person name="Lu D."/>
            <person name="Zhang T."/>
        </authorList>
    </citation>
    <scope>NUCLEOTIDE SEQUENCE [LARGE SCALE GENOMIC DNA]</scope>
    <source>
        <strain evidence="11 12">N1Y132</strain>
    </source>
</reference>
<evidence type="ECO:0000256" key="7">
    <source>
        <dbReference type="HAMAP-Rule" id="MF_00639"/>
    </source>
</evidence>
<comment type="function">
    <text evidence="7 8">Cell wall formation. Catalyzes the addition of glutamate to the nucleotide precursor UDP-N-acetylmuramoyl-L-alanine (UMA).</text>
</comment>
<evidence type="ECO:0000256" key="8">
    <source>
        <dbReference type="RuleBase" id="RU003664"/>
    </source>
</evidence>
<dbReference type="Pfam" id="PF08245">
    <property type="entry name" value="Mur_ligase_M"/>
    <property type="match status" value="1"/>
</dbReference>
<keyword evidence="7 8" id="KW-0133">Cell shape</keyword>
<feature type="domain" description="Mur ligase central" evidence="10">
    <location>
        <begin position="107"/>
        <end position="286"/>
    </location>
</feature>
<comment type="caution">
    <text evidence="11">The sequence shown here is derived from an EMBL/GenBank/DDBJ whole genome shotgun (WGS) entry which is preliminary data.</text>
</comment>
<dbReference type="InterPro" id="IPR004101">
    <property type="entry name" value="Mur_ligase_C"/>
</dbReference>
<evidence type="ECO:0000313" key="12">
    <source>
        <dbReference type="Proteomes" id="UP000605676"/>
    </source>
</evidence>
<dbReference type="Gene3D" id="3.90.190.20">
    <property type="entry name" value="Mur ligase, C-terminal domain"/>
    <property type="match status" value="1"/>
</dbReference>
<dbReference type="PANTHER" id="PTHR43692">
    <property type="entry name" value="UDP-N-ACETYLMURAMOYLALANINE--D-GLUTAMATE LIGASE"/>
    <property type="match status" value="1"/>
</dbReference>